<dbReference type="EMBL" id="KV878251">
    <property type="protein sequence ID" value="OJZ81344.1"/>
    <property type="molecule type" value="Genomic_DNA"/>
</dbReference>
<gene>
    <name evidence="2" type="ORF">ASPFODRAFT_390588</name>
</gene>
<dbReference type="AlphaFoldDB" id="A0A1M3T3K3"/>
<dbReference type="Proteomes" id="UP000184063">
    <property type="component" value="Unassembled WGS sequence"/>
</dbReference>
<name>A0A1M3T3K3_ASPLC</name>
<sequence length="148" mass="16552">MIQATFRLCLLLVYTIVTWRGMSPYTGVEPDAMTAYAPGSVPSEDSLSRSPDSTIHCPIDITIHNLLTPDSNEGKMWITRCRTVSWYLVKETNAGSANSGFMNLSDRAYRSVCSGRRNLSFPVYGACSFLSVSDDRRCRVVQVYLCFD</sequence>
<reference evidence="3" key="1">
    <citation type="journal article" date="2017" name="Genome Biol.">
        <title>Comparative genomics reveals high biological diversity and specific adaptations in the industrially and medically important fungal genus Aspergillus.</title>
        <authorList>
            <person name="de Vries R.P."/>
            <person name="Riley R."/>
            <person name="Wiebenga A."/>
            <person name="Aguilar-Osorio G."/>
            <person name="Amillis S."/>
            <person name="Uchima C.A."/>
            <person name="Anderluh G."/>
            <person name="Asadollahi M."/>
            <person name="Askin M."/>
            <person name="Barry K."/>
            <person name="Battaglia E."/>
            <person name="Bayram O."/>
            <person name="Benocci T."/>
            <person name="Braus-Stromeyer S.A."/>
            <person name="Caldana C."/>
            <person name="Canovas D."/>
            <person name="Cerqueira G.C."/>
            <person name="Chen F."/>
            <person name="Chen W."/>
            <person name="Choi C."/>
            <person name="Clum A."/>
            <person name="Dos Santos R.A."/>
            <person name="Damasio A.R."/>
            <person name="Diallinas G."/>
            <person name="Emri T."/>
            <person name="Fekete E."/>
            <person name="Flipphi M."/>
            <person name="Freyberg S."/>
            <person name="Gallo A."/>
            <person name="Gournas C."/>
            <person name="Habgood R."/>
            <person name="Hainaut M."/>
            <person name="Harispe M.L."/>
            <person name="Henrissat B."/>
            <person name="Hilden K.S."/>
            <person name="Hope R."/>
            <person name="Hossain A."/>
            <person name="Karabika E."/>
            <person name="Karaffa L."/>
            <person name="Karanyi Z."/>
            <person name="Krasevec N."/>
            <person name="Kuo A."/>
            <person name="Kusch H."/>
            <person name="LaButti K."/>
            <person name="Lagendijk E.L."/>
            <person name="Lapidus A."/>
            <person name="Levasseur A."/>
            <person name="Lindquist E."/>
            <person name="Lipzen A."/>
            <person name="Logrieco A.F."/>
            <person name="MacCabe A."/>
            <person name="Maekelae M.R."/>
            <person name="Malavazi I."/>
            <person name="Melin P."/>
            <person name="Meyer V."/>
            <person name="Mielnichuk N."/>
            <person name="Miskei M."/>
            <person name="Molnar A.P."/>
            <person name="Mule G."/>
            <person name="Ngan C.Y."/>
            <person name="Orejas M."/>
            <person name="Orosz E."/>
            <person name="Ouedraogo J.P."/>
            <person name="Overkamp K.M."/>
            <person name="Park H.-S."/>
            <person name="Perrone G."/>
            <person name="Piumi F."/>
            <person name="Punt P.J."/>
            <person name="Ram A.F."/>
            <person name="Ramon A."/>
            <person name="Rauscher S."/>
            <person name="Record E."/>
            <person name="Riano-Pachon D.M."/>
            <person name="Robert V."/>
            <person name="Roehrig J."/>
            <person name="Ruller R."/>
            <person name="Salamov A."/>
            <person name="Salih N.S."/>
            <person name="Samson R.A."/>
            <person name="Sandor E."/>
            <person name="Sanguinetti M."/>
            <person name="Schuetze T."/>
            <person name="Sepcic K."/>
            <person name="Shelest E."/>
            <person name="Sherlock G."/>
            <person name="Sophianopoulou V."/>
            <person name="Squina F.M."/>
            <person name="Sun H."/>
            <person name="Susca A."/>
            <person name="Todd R.B."/>
            <person name="Tsang A."/>
            <person name="Unkles S.E."/>
            <person name="van de Wiele N."/>
            <person name="van Rossen-Uffink D."/>
            <person name="Oliveira J.V."/>
            <person name="Vesth T.C."/>
            <person name="Visser J."/>
            <person name="Yu J.-H."/>
            <person name="Zhou M."/>
            <person name="Andersen M.R."/>
            <person name="Archer D.B."/>
            <person name="Baker S.E."/>
            <person name="Benoit I."/>
            <person name="Brakhage A.A."/>
            <person name="Braus G.H."/>
            <person name="Fischer R."/>
            <person name="Frisvad J.C."/>
            <person name="Goldman G.H."/>
            <person name="Houbraken J."/>
            <person name="Oakley B."/>
            <person name="Pocsi I."/>
            <person name="Scazzocchio C."/>
            <person name="Seiboth B."/>
            <person name="vanKuyk P.A."/>
            <person name="Wortman J."/>
            <person name="Dyer P.S."/>
            <person name="Grigoriev I.V."/>
        </authorList>
    </citation>
    <scope>NUCLEOTIDE SEQUENCE [LARGE SCALE GENOMIC DNA]</scope>
    <source>
        <strain evidence="3">CBS 106.47</strain>
    </source>
</reference>
<accession>A0A1M3T3K3</accession>
<evidence type="ECO:0000313" key="3">
    <source>
        <dbReference type="Proteomes" id="UP000184063"/>
    </source>
</evidence>
<keyword evidence="1" id="KW-0732">Signal</keyword>
<dbReference type="VEuPathDB" id="FungiDB:ASPFODRAFT_390588"/>
<feature type="signal peptide" evidence="1">
    <location>
        <begin position="1"/>
        <end position="21"/>
    </location>
</feature>
<evidence type="ECO:0000313" key="2">
    <source>
        <dbReference type="EMBL" id="OJZ81344.1"/>
    </source>
</evidence>
<evidence type="ECO:0000256" key="1">
    <source>
        <dbReference type="SAM" id="SignalP"/>
    </source>
</evidence>
<protein>
    <submittedName>
        <fullName evidence="2">Uncharacterized protein</fullName>
    </submittedName>
</protein>
<proteinExistence type="predicted"/>
<feature type="chain" id="PRO_5012770275" evidence="1">
    <location>
        <begin position="22"/>
        <end position="148"/>
    </location>
</feature>
<organism evidence="2 3">
    <name type="scientific">Aspergillus luchuensis (strain CBS 106.47)</name>
    <dbReference type="NCBI Taxonomy" id="1137211"/>
    <lineage>
        <taxon>Eukaryota</taxon>
        <taxon>Fungi</taxon>
        <taxon>Dikarya</taxon>
        <taxon>Ascomycota</taxon>
        <taxon>Pezizomycotina</taxon>
        <taxon>Eurotiomycetes</taxon>
        <taxon>Eurotiomycetidae</taxon>
        <taxon>Eurotiales</taxon>
        <taxon>Aspergillaceae</taxon>
        <taxon>Aspergillus</taxon>
        <taxon>Aspergillus subgen. Circumdati</taxon>
    </lineage>
</organism>